<sequence length="98" mass="11419">MIFNDGFRYTFTSCYRTVEWTLPKVRTSPKAKCQANSPEGPPLIFKHNGKSQSPALHICRVHPLYTEVFFFVLLAEFPTENPRYRKLNQLSNRPLQTT</sequence>
<dbReference type="EMBL" id="BPLQ01009812">
    <property type="protein sequence ID" value="GIY46746.1"/>
    <property type="molecule type" value="Genomic_DNA"/>
</dbReference>
<keyword evidence="2" id="KW-1185">Reference proteome</keyword>
<evidence type="ECO:0000313" key="1">
    <source>
        <dbReference type="EMBL" id="GIY46746.1"/>
    </source>
</evidence>
<dbReference type="AlphaFoldDB" id="A0AAV4TMM4"/>
<accession>A0AAV4TMM4</accession>
<evidence type="ECO:0000313" key="2">
    <source>
        <dbReference type="Proteomes" id="UP001054837"/>
    </source>
</evidence>
<dbReference type="Proteomes" id="UP001054837">
    <property type="component" value="Unassembled WGS sequence"/>
</dbReference>
<protein>
    <submittedName>
        <fullName evidence="1">Uncharacterized protein</fullName>
    </submittedName>
</protein>
<proteinExistence type="predicted"/>
<reference evidence="1 2" key="1">
    <citation type="submission" date="2021-06" db="EMBL/GenBank/DDBJ databases">
        <title>Caerostris darwini draft genome.</title>
        <authorList>
            <person name="Kono N."/>
            <person name="Arakawa K."/>
        </authorList>
    </citation>
    <scope>NUCLEOTIDE SEQUENCE [LARGE SCALE GENOMIC DNA]</scope>
</reference>
<organism evidence="1 2">
    <name type="scientific">Caerostris darwini</name>
    <dbReference type="NCBI Taxonomy" id="1538125"/>
    <lineage>
        <taxon>Eukaryota</taxon>
        <taxon>Metazoa</taxon>
        <taxon>Ecdysozoa</taxon>
        <taxon>Arthropoda</taxon>
        <taxon>Chelicerata</taxon>
        <taxon>Arachnida</taxon>
        <taxon>Araneae</taxon>
        <taxon>Araneomorphae</taxon>
        <taxon>Entelegynae</taxon>
        <taxon>Araneoidea</taxon>
        <taxon>Araneidae</taxon>
        <taxon>Caerostris</taxon>
    </lineage>
</organism>
<gene>
    <name evidence="1" type="ORF">CDAR_251001</name>
</gene>
<name>A0AAV4TMM4_9ARAC</name>
<comment type="caution">
    <text evidence="1">The sequence shown here is derived from an EMBL/GenBank/DDBJ whole genome shotgun (WGS) entry which is preliminary data.</text>
</comment>